<dbReference type="Gene3D" id="1.25.40.20">
    <property type="entry name" value="Ankyrin repeat-containing domain"/>
    <property type="match status" value="2"/>
</dbReference>
<dbReference type="GeneID" id="7826307"/>
<dbReference type="InterPro" id="IPR011990">
    <property type="entry name" value="TPR-like_helical_dom_sf"/>
</dbReference>
<feature type="repeat" description="ANK" evidence="1">
    <location>
        <begin position="207"/>
        <end position="236"/>
    </location>
</feature>
<dbReference type="InterPro" id="IPR019734">
    <property type="entry name" value="TPR_rpt"/>
</dbReference>
<feature type="repeat" description="ANK" evidence="1">
    <location>
        <begin position="237"/>
        <end position="269"/>
    </location>
</feature>
<dbReference type="RefSeq" id="XP_001025507.2">
    <property type="nucleotide sequence ID" value="XM_001025507.2"/>
</dbReference>
<accession>Q24BX5</accession>
<feature type="repeat" description="TPR" evidence="2">
    <location>
        <begin position="328"/>
        <end position="361"/>
    </location>
</feature>
<feature type="repeat" description="ANK" evidence="1">
    <location>
        <begin position="71"/>
        <end position="103"/>
    </location>
</feature>
<dbReference type="SUPFAM" id="SSF48452">
    <property type="entry name" value="TPR-like"/>
    <property type="match status" value="1"/>
</dbReference>
<dbReference type="InterPro" id="IPR002110">
    <property type="entry name" value="Ankyrin_rpt"/>
</dbReference>
<dbReference type="SMART" id="SM00028">
    <property type="entry name" value="TPR"/>
    <property type="match status" value="3"/>
</dbReference>
<organism evidence="3 4">
    <name type="scientific">Tetrahymena thermophila (strain SB210)</name>
    <dbReference type="NCBI Taxonomy" id="312017"/>
    <lineage>
        <taxon>Eukaryota</taxon>
        <taxon>Sar</taxon>
        <taxon>Alveolata</taxon>
        <taxon>Ciliophora</taxon>
        <taxon>Intramacronucleata</taxon>
        <taxon>Oligohymenophorea</taxon>
        <taxon>Hymenostomatida</taxon>
        <taxon>Tetrahymenina</taxon>
        <taxon>Tetrahymenidae</taxon>
        <taxon>Tetrahymena</taxon>
    </lineage>
</organism>
<keyword evidence="4" id="KW-1185">Reference proteome</keyword>
<dbReference type="eggNOG" id="KOG0548">
    <property type="taxonomic scope" value="Eukaryota"/>
</dbReference>
<evidence type="ECO:0000256" key="1">
    <source>
        <dbReference type="PROSITE-ProRule" id="PRU00023"/>
    </source>
</evidence>
<dbReference type="SUPFAM" id="SSF48403">
    <property type="entry name" value="Ankyrin repeat"/>
    <property type="match status" value="1"/>
</dbReference>
<dbReference type="eggNOG" id="KOG0504">
    <property type="taxonomic scope" value="Eukaryota"/>
</dbReference>
<dbReference type="InterPro" id="IPR036770">
    <property type="entry name" value="Ankyrin_rpt-contain_sf"/>
</dbReference>
<keyword evidence="1" id="KW-0040">ANK repeat</keyword>
<dbReference type="PROSITE" id="PS50088">
    <property type="entry name" value="ANK_REPEAT"/>
    <property type="match status" value="4"/>
</dbReference>
<dbReference type="STRING" id="312017.Q24BX5"/>
<evidence type="ECO:0000313" key="4">
    <source>
        <dbReference type="Proteomes" id="UP000009168"/>
    </source>
</evidence>
<reference evidence="4" key="1">
    <citation type="journal article" date="2006" name="PLoS Biol.">
        <title>Macronuclear genome sequence of the ciliate Tetrahymena thermophila, a model eukaryote.</title>
        <authorList>
            <person name="Eisen J.A."/>
            <person name="Coyne R.S."/>
            <person name="Wu M."/>
            <person name="Wu D."/>
            <person name="Thiagarajan M."/>
            <person name="Wortman J.R."/>
            <person name="Badger J.H."/>
            <person name="Ren Q."/>
            <person name="Amedeo P."/>
            <person name="Jones K.M."/>
            <person name="Tallon L.J."/>
            <person name="Delcher A.L."/>
            <person name="Salzberg S.L."/>
            <person name="Silva J.C."/>
            <person name="Haas B.J."/>
            <person name="Majoros W.H."/>
            <person name="Farzad M."/>
            <person name="Carlton J.M."/>
            <person name="Smith R.K. Jr."/>
            <person name="Garg J."/>
            <person name="Pearlman R.E."/>
            <person name="Karrer K.M."/>
            <person name="Sun L."/>
            <person name="Manning G."/>
            <person name="Elde N.C."/>
            <person name="Turkewitz A.P."/>
            <person name="Asai D.J."/>
            <person name="Wilkes D.E."/>
            <person name="Wang Y."/>
            <person name="Cai H."/>
            <person name="Collins K."/>
            <person name="Stewart B.A."/>
            <person name="Lee S.R."/>
            <person name="Wilamowska K."/>
            <person name="Weinberg Z."/>
            <person name="Ruzzo W.L."/>
            <person name="Wloga D."/>
            <person name="Gaertig J."/>
            <person name="Frankel J."/>
            <person name="Tsao C.-C."/>
            <person name="Gorovsky M.A."/>
            <person name="Keeling P.J."/>
            <person name="Waller R.F."/>
            <person name="Patron N.J."/>
            <person name="Cherry J.M."/>
            <person name="Stover N.A."/>
            <person name="Krieger C.J."/>
            <person name="del Toro C."/>
            <person name="Ryder H.F."/>
            <person name="Williamson S.C."/>
            <person name="Barbeau R.A."/>
            <person name="Hamilton E.P."/>
            <person name="Orias E."/>
        </authorList>
    </citation>
    <scope>NUCLEOTIDE SEQUENCE [LARGE SCALE GENOMIC DNA]</scope>
    <source>
        <strain evidence="4">SB210</strain>
    </source>
</reference>
<gene>
    <name evidence="3" type="ORF">TTHERM_01048130</name>
</gene>
<dbReference type="Proteomes" id="UP000009168">
    <property type="component" value="Unassembled WGS sequence"/>
</dbReference>
<feature type="repeat" description="TPR" evidence="2">
    <location>
        <begin position="396"/>
        <end position="429"/>
    </location>
</feature>
<dbReference type="Gene3D" id="1.25.40.10">
    <property type="entry name" value="Tetratricopeptide repeat domain"/>
    <property type="match status" value="1"/>
</dbReference>
<feature type="repeat" description="ANK" evidence="1">
    <location>
        <begin position="138"/>
        <end position="170"/>
    </location>
</feature>
<dbReference type="KEGG" id="tet:TTHERM_01048130"/>
<proteinExistence type="predicted"/>
<dbReference type="Pfam" id="PF12796">
    <property type="entry name" value="Ank_2"/>
    <property type="match status" value="3"/>
</dbReference>
<dbReference type="PROSITE" id="PS50297">
    <property type="entry name" value="ANK_REP_REGION"/>
    <property type="match status" value="3"/>
</dbReference>
<protein>
    <submittedName>
        <fullName evidence="3">Ankyrin repeat protein</fullName>
    </submittedName>
</protein>
<dbReference type="SMART" id="SM00248">
    <property type="entry name" value="ANK"/>
    <property type="match status" value="7"/>
</dbReference>
<evidence type="ECO:0000256" key="2">
    <source>
        <dbReference type="PROSITE-ProRule" id="PRU00339"/>
    </source>
</evidence>
<dbReference type="OrthoDB" id="298286at2759"/>
<dbReference type="PANTHER" id="PTHR46224">
    <property type="entry name" value="ANKYRIN REPEAT FAMILY PROTEIN"/>
    <property type="match status" value="1"/>
</dbReference>
<dbReference type="InParanoid" id="Q24BX5"/>
<name>Q24BX5_TETTS</name>
<dbReference type="InterPro" id="IPR051616">
    <property type="entry name" value="Cul2-RING_E3_ligase_SR"/>
</dbReference>
<dbReference type="EMBL" id="GG662375">
    <property type="protein sequence ID" value="EAS05262.2"/>
    <property type="molecule type" value="Genomic_DNA"/>
</dbReference>
<sequence length="457" mass="51872">MNPIASEGPQSKQFIENKEIVQSFLESVDKKSLDEIKQCISRIEKKIKKKQNAYSQFSSVKDLINSIKDGNGRSCLHFAASRGDIPIFEYLLNLGADYNTLDNEKNNPFFIAAQHGHLEIIQYMVDKLKQDPLSKRGGDASAIHLASSNGDISTIEYLISKGANIEEPSTFGFPINWAAGYNHVKTVEFLLQKGASPNGDKKGVIPSPLILSVDYGKSDLFDLLISHNADVNVHDPNGWSVLHLCAEKGNIPFMNVLLEKGADPNYLHEQKTPLQLAFEHGHMDLYQILKKHTKNDINQELAEEFKNKLNMKKEDEEFVPKTIDNAKAIALKDEGNELFRTSHYEEALQKYLSALEYDSNLVAIHTNVAACYIFLKRFEEGLRYTSRAKKIDPEWIKTYFREGEIYNGIENYAEAAASFWECLKREPTNKLYKDLFNTAMSKGKSQYQQQNKKQASK</sequence>
<dbReference type="PANTHER" id="PTHR46224:SF6">
    <property type="entry name" value="ANKYRIN REPEAT FAMILY PROTEIN"/>
    <property type="match status" value="1"/>
</dbReference>
<dbReference type="PROSITE" id="PS50005">
    <property type="entry name" value="TPR"/>
    <property type="match status" value="2"/>
</dbReference>
<dbReference type="eggNOG" id="KOG1507">
    <property type="taxonomic scope" value="Eukaryota"/>
</dbReference>
<dbReference type="HOGENOM" id="CLU_327218_0_0_1"/>
<dbReference type="AlphaFoldDB" id="Q24BX5"/>
<keyword evidence="2" id="KW-0802">TPR repeat</keyword>
<evidence type="ECO:0000313" key="3">
    <source>
        <dbReference type="EMBL" id="EAS05262.2"/>
    </source>
</evidence>